<keyword evidence="4 5" id="KW-0472">Membrane</keyword>
<evidence type="ECO:0000313" key="6">
    <source>
        <dbReference type="EMBL" id="RKD15178.1"/>
    </source>
</evidence>
<dbReference type="RefSeq" id="WP_120182072.1">
    <property type="nucleotide sequence ID" value="NZ_MBTA01000025.1"/>
</dbReference>
<dbReference type="OrthoDB" id="9809773at2"/>
<comment type="subcellular location">
    <subcellularLocation>
        <location evidence="1">Endomembrane system</location>
        <topology evidence="1">Multi-pass membrane protein</topology>
    </subcellularLocation>
</comment>
<feature type="transmembrane region" description="Helical" evidence="5">
    <location>
        <begin position="92"/>
        <end position="121"/>
    </location>
</feature>
<dbReference type="PANTHER" id="PTHR43847:SF1">
    <property type="entry name" value="BLL3993 PROTEIN"/>
    <property type="match status" value="1"/>
</dbReference>
<accession>A0A419S4Z7</accession>
<protein>
    <recommendedName>
        <fullName evidence="8">Protein-S-isoprenylcysteine methyltransferase</fullName>
    </recommendedName>
</protein>
<name>A0A419S4Z7_9SPHI</name>
<evidence type="ECO:0000256" key="5">
    <source>
        <dbReference type="SAM" id="Phobius"/>
    </source>
</evidence>
<dbReference type="AlphaFoldDB" id="A0A419S4Z7"/>
<sequence>MKRLKAKDILFVGLQLLLFILFFLLPSRQGWQSPSWVKVAFLVIAIMGLLIAVLALLQLRGNLSPFPRPVSQGTLIQTGLYKKIRHPVYTGLLLFFFGYAMWEPSLFKLFIAFLLLLLFYFKSSYEEKLLLEKFPEYREYQKRSYRFFPFL</sequence>
<feature type="transmembrane region" description="Helical" evidence="5">
    <location>
        <begin position="40"/>
        <end position="59"/>
    </location>
</feature>
<comment type="caution">
    <text evidence="6">The sequence shown here is derived from an EMBL/GenBank/DDBJ whole genome shotgun (WGS) entry which is preliminary data.</text>
</comment>
<dbReference type="Proteomes" id="UP000283433">
    <property type="component" value="Unassembled WGS sequence"/>
</dbReference>
<evidence type="ECO:0000256" key="1">
    <source>
        <dbReference type="ARBA" id="ARBA00004127"/>
    </source>
</evidence>
<dbReference type="InterPro" id="IPR052527">
    <property type="entry name" value="Metal_cation-efflux_comp"/>
</dbReference>
<evidence type="ECO:0000313" key="7">
    <source>
        <dbReference type="Proteomes" id="UP000283433"/>
    </source>
</evidence>
<keyword evidence="2 5" id="KW-0812">Transmembrane</keyword>
<keyword evidence="7" id="KW-1185">Reference proteome</keyword>
<reference evidence="6 7" key="1">
    <citation type="submission" date="2016-07" db="EMBL/GenBank/DDBJ databases">
        <title>Genome of Pelobium manganitolerans.</title>
        <authorList>
            <person name="Wu S."/>
            <person name="Wang G."/>
        </authorList>
    </citation>
    <scope>NUCLEOTIDE SEQUENCE [LARGE SCALE GENOMIC DNA]</scope>
    <source>
        <strain evidence="6 7">YS-25</strain>
    </source>
</reference>
<dbReference type="InterPro" id="IPR007318">
    <property type="entry name" value="Phopholipid_MeTrfase"/>
</dbReference>
<evidence type="ECO:0000256" key="3">
    <source>
        <dbReference type="ARBA" id="ARBA00022989"/>
    </source>
</evidence>
<dbReference type="Pfam" id="PF04191">
    <property type="entry name" value="PEMT"/>
    <property type="match status" value="1"/>
</dbReference>
<dbReference type="EMBL" id="MBTA01000025">
    <property type="protein sequence ID" value="RKD15178.1"/>
    <property type="molecule type" value="Genomic_DNA"/>
</dbReference>
<evidence type="ECO:0008006" key="8">
    <source>
        <dbReference type="Google" id="ProtNLM"/>
    </source>
</evidence>
<dbReference type="Gene3D" id="1.20.120.1630">
    <property type="match status" value="1"/>
</dbReference>
<organism evidence="6 7">
    <name type="scientific">Pelobium manganitolerans</name>
    <dbReference type="NCBI Taxonomy" id="1842495"/>
    <lineage>
        <taxon>Bacteria</taxon>
        <taxon>Pseudomonadati</taxon>
        <taxon>Bacteroidota</taxon>
        <taxon>Sphingobacteriia</taxon>
        <taxon>Sphingobacteriales</taxon>
        <taxon>Sphingobacteriaceae</taxon>
        <taxon>Pelobium</taxon>
    </lineage>
</organism>
<proteinExistence type="predicted"/>
<dbReference type="GO" id="GO:0012505">
    <property type="term" value="C:endomembrane system"/>
    <property type="evidence" value="ECO:0007669"/>
    <property type="project" value="UniProtKB-SubCell"/>
</dbReference>
<gene>
    <name evidence="6" type="ORF">BCY91_06575</name>
</gene>
<dbReference type="PANTHER" id="PTHR43847">
    <property type="entry name" value="BLL3993 PROTEIN"/>
    <property type="match status" value="1"/>
</dbReference>
<evidence type="ECO:0000256" key="2">
    <source>
        <dbReference type="ARBA" id="ARBA00022692"/>
    </source>
</evidence>
<evidence type="ECO:0000256" key="4">
    <source>
        <dbReference type="ARBA" id="ARBA00023136"/>
    </source>
</evidence>
<keyword evidence="3 5" id="KW-1133">Transmembrane helix</keyword>